<evidence type="ECO:0000313" key="4">
    <source>
        <dbReference type="Proteomes" id="UP000825935"/>
    </source>
</evidence>
<evidence type="ECO:0000259" key="1">
    <source>
        <dbReference type="PROSITE" id="PS50011"/>
    </source>
</evidence>
<reference evidence="3" key="1">
    <citation type="submission" date="2021-08" db="EMBL/GenBank/DDBJ databases">
        <title>WGS assembly of Ceratopteris richardii.</title>
        <authorList>
            <person name="Marchant D.B."/>
            <person name="Chen G."/>
            <person name="Jenkins J."/>
            <person name="Shu S."/>
            <person name="Leebens-Mack J."/>
            <person name="Grimwood J."/>
            <person name="Schmutz J."/>
            <person name="Soltis P."/>
            <person name="Soltis D."/>
            <person name="Chen Z.-H."/>
        </authorList>
    </citation>
    <scope>NUCLEOTIDE SEQUENCE</scope>
    <source>
        <strain evidence="3">Whitten #5841</strain>
        <tissue evidence="3">Leaf</tissue>
    </source>
</reference>
<dbReference type="Gene3D" id="1.10.1540.10">
    <property type="entry name" value="BEACH domain"/>
    <property type="match status" value="1"/>
</dbReference>
<evidence type="ECO:0000259" key="2">
    <source>
        <dbReference type="PROSITE" id="PS50197"/>
    </source>
</evidence>
<dbReference type="Gene3D" id="1.10.510.10">
    <property type="entry name" value="Transferase(Phosphotransferase) domain 1"/>
    <property type="match status" value="2"/>
</dbReference>
<organism evidence="3 4">
    <name type="scientific">Ceratopteris richardii</name>
    <name type="common">Triangle waterfern</name>
    <dbReference type="NCBI Taxonomy" id="49495"/>
    <lineage>
        <taxon>Eukaryota</taxon>
        <taxon>Viridiplantae</taxon>
        <taxon>Streptophyta</taxon>
        <taxon>Embryophyta</taxon>
        <taxon>Tracheophyta</taxon>
        <taxon>Polypodiopsida</taxon>
        <taxon>Polypodiidae</taxon>
        <taxon>Polypodiales</taxon>
        <taxon>Pteridineae</taxon>
        <taxon>Pteridaceae</taxon>
        <taxon>Parkerioideae</taxon>
        <taxon>Ceratopteris</taxon>
    </lineage>
</organism>
<protein>
    <submittedName>
        <fullName evidence="3">Uncharacterized protein</fullName>
    </submittedName>
</protein>
<dbReference type="Pfam" id="PF00069">
    <property type="entry name" value="Pkinase"/>
    <property type="match status" value="1"/>
</dbReference>
<dbReference type="CDD" id="cd06071">
    <property type="entry name" value="Beach"/>
    <property type="match status" value="1"/>
</dbReference>
<dbReference type="AlphaFoldDB" id="A0A8T2QNF5"/>
<feature type="domain" description="BEACH" evidence="2">
    <location>
        <begin position="290"/>
        <end position="571"/>
    </location>
</feature>
<dbReference type="PANTHER" id="PTHR46866">
    <property type="entry name" value="GH12955P"/>
    <property type="match status" value="1"/>
</dbReference>
<dbReference type="InterPro" id="IPR000719">
    <property type="entry name" value="Prot_kinase_dom"/>
</dbReference>
<dbReference type="SUPFAM" id="SSF56112">
    <property type="entry name" value="Protein kinase-like (PK-like)"/>
    <property type="match status" value="2"/>
</dbReference>
<comment type="caution">
    <text evidence="3">The sequence shown here is derived from an EMBL/GenBank/DDBJ whole genome shotgun (WGS) entry which is preliminary data.</text>
</comment>
<sequence length="768" mass="86663">MEMHNMKDVTPVDHVTEDNLSENSRSNLECFQLNVDFHHDLVSFPIVDSSCTHNELCHMQIRTGKVKPTVTEIVSQINDLCICKQDQNFRAEVISLLCSLSSCASLIDASFDAVINMLNQLWTMKIKPLPTCCDTQGSSIKDDLCSTKPEESSLAAVDFLLQKLRGKAIHPNIIPVLGAFEDNDKIFIFYPSAPYTLENILHFSPMALDDDWYKRFLCYQILSAIAYVHDTGFVHGHLRPSNILLTEQMWCWITGFHANTAENTRKGITGCLSKPVKPTSDRVSVVKEPDLEIFLSDLRAAVKSWCLGTLTNFDYLLILNKLAGRRWGDYKLHTVMPWVIDFSVRPDEMSNVGWRDLTKSKWRLAKGDEQLDFTYASAEMPHHVSDECLSELAVCIYKARRLPLPILRKTVRSVYEPNEYPVSLQRLYQWTPDECIPEFYSDASIFSSVHPGMSDLAIPCWAKDAEEFILIHRTALEGKYVSDNLHEWIDLTFGYKLSGEAAVDAKNVMLMASNPMIPRSQGRCQLFTSPHPKRQNATFHLLMGGSGKANAGVLGTTNSTLSMIEESYPFSDLNTMEIVTAFCSNLGHLSPVYVSDKRSPEEASQKEVDVFDIDTRGHVQGLATLCKRNMKGFMQTSFVSLLEELDIDTSNEGTNQDFLVWENKALQYNAGAEGCSHDIFALGCIIAEIYLKRPLFDSVSLRDYEEHGQEPSTLHQLPIHVRSIVQLMVERDPSSTPQESFCCIFVAVPIFPCYSSGGSYFCFNTSFY</sequence>
<dbReference type="Proteomes" id="UP000825935">
    <property type="component" value="Chromosome 33"/>
</dbReference>
<gene>
    <name evidence="3" type="ORF">KP509_33G032600</name>
</gene>
<evidence type="ECO:0000313" key="3">
    <source>
        <dbReference type="EMBL" id="KAH7285537.1"/>
    </source>
</evidence>
<dbReference type="GO" id="GO:0005524">
    <property type="term" value="F:ATP binding"/>
    <property type="evidence" value="ECO:0007669"/>
    <property type="project" value="InterPro"/>
</dbReference>
<dbReference type="InterPro" id="IPR000409">
    <property type="entry name" value="BEACH_dom"/>
</dbReference>
<accession>A0A8T2QNF5</accession>
<dbReference type="InterPro" id="IPR036372">
    <property type="entry name" value="BEACH_dom_sf"/>
</dbReference>
<dbReference type="OrthoDB" id="29306at2759"/>
<dbReference type="SMART" id="SM01026">
    <property type="entry name" value="Beach"/>
    <property type="match status" value="1"/>
</dbReference>
<dbReference type="PROSITE" id="PS50011">
    <property type="entry name" value="PROTEIN_KINASE_DOM"/>
    <property type="match status" value="1"/>
</dbReference>
<dbReference type="SMART" id="SM00220">
    <property type="entry name" value="S_TKc"/>
    <property type="match status" value="1"/>
</dbReference>
<dbReference type="SUPFAM" id="SSF81837">
    <property type="entry name" value="BEACH domain"/>
    <property type="match status" value="1"/>
</dbReference>
<dbReference type="PROSITE" id="PS50197">
    <property type="entry name" value="BEACH"/>
    <property type="match status" value="1"/>
</dbReference>
<keyword evidence="4" id="KW-1185">Reference proteome</keyword>
<dbReference type="PANTHER" id="PTHR46866:SF1">
    <property type="entry name" value="GH12955P"/>
    <property type="match status" value="1"/>
</dbReference>
<dbReference type="OMA" id="INDLCIC"/>
<dbReference type="EMBL" id="CM035438">
    <property type="protein sequence ID" value="KAH7285537.1"/>
    <property type="molecule type" value="Genomic_DNA"/>
</dbReference>
<dbReference type="InterPro" id="IPR011009">
    <property type="entry name" value="Kinase-like_dom_sf"/>
</dbReference>
<dbReference type="Pfam" id="PF02138">
    <property type="entry name" value="Beach"/>
    <property type="match status" value="1"/>
</dbReference>
<proteinExistence type="predicted"/>
<dbReference type="GO" id="GO:0004672">
    <property type="term" value="F:protein kinase activity"/>
    <property type="evidence" value="ECO:0007669"/>
    <property type="project" value="InterPro"/>
</dbReference>
<feature type="domain" description="Protein kinase" evidence="1">
    <location>
        <begin position="100"/>
        <end position="489"/>
    </location>
</feature>
<name>A0A8T2QNF5_CERRI</name>